<sequence>VESVPLVALPHHRGPRGHLLRREDLDELGELLVRARLEEDVVPYALEYQLLHLVGFGHDDADVLFLGVAGHDGEAALLLQPPPRRRLPICWFRRYRVPRDHVAFFAQQCPPPYPNFPSRKSPATTTEIRRNVFDATHRVPPVSIEGDCNVHHHQRMQSIENSAQAQQNVCISIPDRKHTVSQRRGDMGVIKSTRASSSPNPNAQQFVRIKTPIANLHIVACHLRAIPPKKMHHPDKRQERVSQTQAKKTARDANKDS</sequence>
<evidence type="ECO:0000313" key="2">
    <source>
        <dbReference type="EMBL" id="EJK69964.1"/>
    </source>
</evidence>
<feature type="non-terminal residue" evidence="2">
    <location>
        <position position="1"/>
    </location>
</feature>
<evidence type="ECO:0000313" key="3">
    <source>
        <dbReference type="Proteomes" id="UP000266841"/>
    </source>
</evidence>
<protein>
    <submittedName>
        <fullName evidence="2">Uncharacterized protein</fullName>
    </submittedName>
</protein>
<keyword evidence="3" id="KW-1185">Reference proteome</keyword>
<evidence type="ECO:0000256" key="1">
    <source>
        <dbReference type="SAM" id="MobiDB-lite"/>
    </source>
</evidence>
<name>K0SYA7_THAOC</name>
<dbReference type="AlphaFoldDB" id="K0SYA7"/>
<comment type="caution">
    <text evidence="2">The sequence shown here is derived from an EMBL/GenBank/DDBJ whole genome shotgun (WGS) entry which is preliminary data.</text>
</comment>
<proteinExistence type="predicted"/>
<dbReference type="Proteomes" id="UP000266841">
    <property type="component" value="Unassembled WGS sequence"/>
</dbReference>
<reference evidence="2 3" key="1">
    <citation type="journal article" date="2012" name="Genome Biol.">
        <title>Genome and low-iron response of an oceanic diatom adapted to chronic iron limitation.</title>
        <authorList>
            <person name="Lommer M."/>
            <person name="Specht M."/>
            <person name="Roy A.S."/>
            <person name="Kraemer L."/>
            <person name="Andreson R."/>
            <person name="Gutowska M.A."/>
            <person name="Wolf J."/>
            <person name="Bergner S.V."/>
            <person name="Schilhabel M.B."/>
            <person name="Klostermeier U.C."/>
            <person name="Beiko R.G."/>
            <person name="Rosenstiel P."/>
            <person name="Hippler M."/>
            <person name="Laroche J."/>
        </authorList>
    </citation>
    <scope>NUCLEOTIDE SEQUENCE [LARGE SCALE GENOMIC DNA]</scope>
    <source>
        <strain evidence="2 3">CCMP1005</strain>
    </source>
</reference>
<accession>K0SYA7</accession>
<organism evidence="2 3">
    <name type="scientific">Thalassiosira oceanica</name>
    <name type="common">Marine diatom</name>
    <dbReference type="NCBI Taxonomy" id="159749"/>
    <lineage>
        <taxon>Eukaryota</taxon>
        <taxon>Sar</taxon>
        <taxon>Stramenopiles</taxon>
        <taxon>Ochrophyta</taxon>
        <taxon>Bacillariophyta</taxon>
        <taxon>Coscinodiscophyceae</taxon>
        <taxon>Thalassiosirophycidae</taxon>
        <taxon>Thalassiosirales</taxon>
        <taxon>Thalassiosiraceae</taxon>
        <taxon>Thalassiosira</taxon>
    </lineage>
</organism>
<dbReference type="EMBL" id="AGNL01009303">
    <property type="protein sequence ID" value="EJK69964.1"/>
    <property type="molecule type" value="Genomic_DNA"/>
</dbReference>
<feature type="region of interest" description="Disordered" evidence="1">
    <location>
        <begin position="227"/>
        <end position="257"/>
    </location>
</feature>
<gene>
    <name evidence="2" type="ORF">THAOC_08725</name>
</gene>